<feature type="region of interest" description="Disordered" evidence="1">
    <location>
        <begin position="1"/>
        <end position="29"/>
    </location>
</feature>
<organism evidence="2 3">
    <name type="scientific">Septoria linicola</name>
    <dbReference type="NCBI Taxonomy" id="215465"/>
    <lineage>
        <taxon>Eukaryota</taxon>
        <taxon>Fungi</taxon>
        <taxon>Dikarya</taxon>
        <taxon>Ascomycota</taxon>
        <taxon>Pezizomycotina</taxon>
        <taxon>Dothideomycetes</taxon>
        <taxon>Dothideomycetidae</taxon>
        <taxon>Mycosphaerellales</taxon>
        <taxon>Mycosphaerellaceae</taxon>
        <taxon>Septoria</taxon>
    </lineage>
</organism>
<gene>
    <name evidence="2" type="ORF">Slin15195_G028240</name>
</gene>
<dbReference type="AlphaFoldDB" id="A0A9Q9AI52"/>
<proteinExistence type="predicted"/>
<dbReference type="EMBL" id="CP099419">
    <property type="protein sequence ID" value="USW49505.1"/>
    <property type="molecule type" value="Genomic_DNA"/>
</dbReference>
<accession>A0A9Q9AI52</accession>
<protein>
    <submittedName>
        <fullName evidence="2">Uncharacterized protein</fullName>
    </submittedName>
</protein>
<evidence type="ECO:0000313" key="2">
    <source>
        <dbReference type="EMBL" id="USW49505.1"/>
    </source>
</evidence>
<reference evidence="2" key="1">
    <citation type="submission" date="2022-06" db="EMBL/GenBank/DDBJ databases">
        <title>Complete genome sequences of two strains of the flax pathogen Septoria linicola.</title>
        <authorList>
            <person name="Lapalu N."/>
            <person name="Simon A."/>
            <person name="Demenou B."/>
            <person name="Paumier D."/>
            <person name="Guillot M.-P."/>
            <person name="Gout L."/>
            <person name="Valade R."/>
        </authorList>
    </citation>
    <scope>NUCLEOTIDE SEQUENCE</scope>
    <source>
        <strain evidence="2">SE15195</strain>
    </source>
</reference>
<sequence>MNGGPQAISPPANWPAGPQSTGPPPAPPPWPGFLTAVCKDCEEEILHVVWYRGASASMRFRNVNYPPTPGTAAQLLIPPAHSNRSPRFPMAECTCLHAVGAMWGPPLAGTGLVAASLAGPPVHANPSGPGAGPTRNDVTCLEHRQQIWDSLEATRARNDQWLRKIALDRSSGRLGWASRAVLNKRDQHGTYRACRCGKELRPRTSGAGLPAPNPPLAYVCMACEGYVLSFNPALVTWAGNFTPKYTLRRTERFWANPRKPRHALGRAVTAGTISRAEFPV</sequence>
<keyword evidence="3" id="KW-1185">Reference proteome</keyword>
<name>A0A9Q9AI52_9PEZI</name>
<evidence type="ECO:0000313" key="3">
    <source>
        <dbReference type="Proteomes" id="UP001056384"/>
    </source>
</evidence>
<dbReference type="Proteomes" id="UP001056384">
    <property type="component" value="Chromosome 2"/>
</dbReference>
<evidence type="ECO:0000256" key="1">
    <source>
        <dbReference type="SAM" id="MobiDB-lite"/>
    </source>
</evidence>